<name>A0A1I2FVT8_9BURK</name>
<dbReference type="PANTHER" id="PTHR23090:SF9">
    <property type="entry name" value="GLUTAMINE-DEPENDENT NAD(+) SYNTHETASE"/>
    <property type="match status" value="1"/>
</dbReference>
<comment type="similarity">
    <text evidence="2 7 8">In the C-terminal section; belongs to the NAD synthetase family.</text>
</comment>
<dbReference type="GO" id="GO:0009435">
    <property type="term" value="P:NAD+ biosynthetic process"/>
    <property type="evidence" value="ECO:0007669"/>
    <property type="project" value="UniProtKB-UniRule"/>
</dbReference>
<dbReference type="GO" id="GO:0005524">
    <property type="term" value="F:ATP binding"/>
    <property type="evidence" value="ECO:0007669"/>
    <property type="project" value="UniProtKB-UniRule"/>
</dbReference>
<dbReference type="STRING" id="1177982.SAMN04489711_11273"/>
<dbReference type="FunFam" id="3.40.50.620:FF:000106">
    <property type="entry name" value="Glutamine-dependent NAD(+) synthetase"/>
    <property type="match status" value="1"/>
</dbReference>
<feature type="binding site" evidence="7">
    <location>
        <begin position="304"/>
        <end position="311"/>
    </location>
    <ligand>
        <name>ATP</name>
        <dbReference type="ChEBI" id="CHEBI:30616"/>
    </ligand>
</feature>
<reference evidence="12" key="1">
    <citation type="submission" date="2016-10" db="EMBL/GenBank/DDBJ databases">
        <authorList>
            <person name="Varghese N."/>
            <person name="Submissions S."/>
        </authorList>
    </citation>
    <scope>NUCLEOTIDE SEQUENCE [LARGE SCALE GENOMIC DNA]</scope>
    <source>
        <strain evidence="12">DSM 27981</strain>
    </source>
</reference>
<dbReference type="HAMAP" id="MF_02090">
    <property type="entry name" value="NadE_glutamine_dep"/>
    <property type="match status" value="1"/>
</dbReference>
<dbReference type="UniPathway" id="UPA00253">
    <property type="reaction ID" value="UER00334"/>
</dbReference>
<dbReference type="InterPro" id="IPR014445">
    <property type="entry name" value="Gln-dep_NAD_synthase"/>
</dbReference>
<comment type="function">
    <text evidence="7">Catalyzes the ATP-dependent amidation of deamido-NAD to form NAD. Uses L-glutamine as a nitrogen source.</text>
</comment>
<feature type="binding site" evidence="7">
    <location>
        <position position="539"/>
    </location>
    <ligand>
        <name>deamido-NAD(+)</name>
        <dbReference type="ChEBI" id="CHEBI:58437"/>
        <note>ligand shared between two neighboring subunits</note>
    </ligand>
</feature>
<dbReference type="InterPro" id="IPR003010">
    <property type="entry name" value="C-N_Hydrolase"/>
</dbReference>
<dbReference type="GO" id="GO:0004359">
    <property type="term" value="F:glutaminase activity"/>
    <property type="evidence" value="ECO:0007669"/>
    <property type="project" value="InterPro"/>
</dbReference>
<dbReference type="GO" id="GO:0005737">
    <property type="term" value="C:cytoplasm"/>
    <property type="evidence" value="ECO:0007669"/>
    <property type="project" value="InterPro"/>
</dbReference>
<dbReference type="PIRSF" id="PIRSF006630">
    <property type="entry name" value="NADS_GAT"/>
    <property type="match status" value="1"/>
</dbReference>
<evidence type="ECO:0000256" key="8">
    <source>
        <dbReference type="PIRNR" id="PIRNR006630"/>
    </source>
</evidence>
<dbReference type="RefSeq" id="WP_092940482.1">
    <property type="nucleotide sequence ID" value="NZ_FONX01000012.1"/>
</dbReference>
<evidence type="ECO:0000256" key="4">
    <source>
        <dbReference type="ARBA" id="ARBA00022741"/>
    </source>
</evidence>
<dbReference type="EC" id="6.3.5.1" evidence="7 8"/>
<accession>A0A1I2FVT8</accession>
<evidence type="ECO:0000313" key="11">
    <source>
        <dbReference type="EMBL" id="SFF09485.1"/>
    </source>
</evidence>
<dbReference type="SUPFAM" id="SSF56317">
    <property type="entry name" value="Carbon-nitrogen hydrolase"/>
    <property type="match status" value="1"/>
</dbReference>
<feature type="binding site" evidence="7">
    <location>
        <position position="416"/>
    </location>
    <ligand>
        <name>deamido-NAD(+)</name>
        <dbReference type="ChEBI" id="CHEBI:58437"/>
        <note>ligand shared between two neighboring subunits</note>
    </ligand>
</feature>
<feature type="active site" description="Nucleophile; for glutaminase activity" evidence="7">
    <location>
        <position position="152"/>
    </location>
</feature>
<dbReference type="InterPro" id="IPR022310">
    <property type="entry name" value="NAD/GMP_synthase"/>
</dbReference>
<dbReference type="NCBIfam" id="NF010588">
    <property type="entry name" value="PRK13981.1"/>
    <property type="match status" value="1"/>
</dbReference>
<comment type="pathway">
    <text evidence="1 7 8">Cofactor biosynthesis; NAD(+) biosynthesis; NAD(+) from deamido-NAD(+) (L-Gln route): step 1/1.</text>
</comment>
<evidence type="ECO:0000256" key="2">
    <source>
        <dbReference type="ARBA" id="ARBA00007145"/>
    </source>
</evidence>
<evidence type="ECO:0000256" key="3">
    <source>
        <dbReference type="ARBA" id="ARBA00022598"/>
    </source>
</evidence>
<keyword evidence="5 7" id="KW-0067">ATP-binding</keyword>
<evidence type="ECO:0000256" key="9">
    <source>
        <dbReference type="RuleBase" id="RU003811"/>
    </source>
</evidence>
<dbReference type="InterPro" id="IPR014729">
    <property type="entry name" value="Rossmann-like_a/b/a_fold"/>
</dbReference>
<dbReference type="CDD" id="cd00553">
    <property type="entry name" value="NAD_synthase"/>
    <property type="match status" value="1"/>
</dbReference>
<dbReference type="Pfam" id="PF02540">
    <property type="entry name" value="NAD_synthase"/>
    <property type="match status" value="1"/>
</dbReference>
<evidence type="ECO:0000259" key="10">
    <source>
        <dbReference type="PROSITE" id="PS50263"/>
    </source>
</evidence>
<dbReference type="AlphaFoldDB" id="A0A1I2FVT8"/>
<evidence type="ECO:0000256" key="5">
    <source>
        <dbReference type="ARBA" id="ARBA00022840"/>
    </source>
</evidence>
<dbReference type="Gene3D" id="3.60.110.10">
    <property type="entry name" value="Carbon-nitrogen hydrolase"/>
    <property type="match status" value="1"/>
</dbReference>
<dbReference type="CDD" id="cd07570">
    <property type="entry name" value="GAT_Gln-NAD-synth"/>
    <property type="match status" value="1"/>
</dbReference>
<evidence type="ECO:0000313" key="12">
    <source>
        <dbReference type="Proteomes" id="UP000199119"/>
    </source>
</evidence>
<evidence type="ECO:0000256" key="7">
    <source>
        <dbReference type="HAMAP-Rule" id="MF_02090"/>
    </source>
</evidence>
<dbReference type="InterPro" id="IPR003694">
    <property type="entry name" value="NAD_synthase"/>
</dbReference>
<feature type="active site" description="For glutaminase activity" evidence="7">
    <location>
        <position position="115"/>
    </location>
</feature>
<dbReference type="SUPFAM" id="SSF52402">
    <property type="entry name" value="Adenine nucleotide alpha hydrolases-like"/>
    <property type="match status" value="1"/>
</dbReference>
<evidence type="ECO:0000256" key="6">
    <source>
        <dbReference type="ARBA" id="ARBA00023027"/>
    </source>
</evidence>
<dbReference type="Gene3D" id="3.40.50.620">
    <property type="entry name" value="HUPs"/>
    <property type="match status" value="1"/>
</dbReference>
<feature type="binding site" evidence="7">
    <location>
        <position position="411"/>
    </location>
    <ligand>
        <name>ATP</name>
        <dbReference type="ChEBI" id="CHEBI:30616"/>
    </ligand>
</feature>
<dbReference type="GO" id="GO:0003952">
    <property type="term" value="F:NAD+ synthase (glutamine-hydrolyzing) activity"/>
    <property type="evidence" value="ECO:0007669"/>
    <property type="project" value="UniProtKB-UniRule"/>
</dbReference>
<proteinExistence type="inferred from homology"/>
<feature type="binding site" evidence="7">
    <location>
        <position position="191"/>
    </location>
    <ligand>
        <name>L-glutamine</name>
        <dbReference type="ChEBI" id="CHEBI:58359"/>
    </ligand>
</feature>
<sequence>MLRITLAQLNPTVGDIEGNVQRMEAAARQAAQERADLVVFPELSLCGYYPGDMLDEPAFLARIDAGLAALRTASAALPSLHWVVGAPTRTQGPGKRLHNALLVLQAGEVRLHYAKQLLPTYNIFDERRHFEPGPDVAKVLRIAGAQVGFLICEDGWNDAQADYAHNPLLRMADAAPDVVVSINASPSHIGKREQRHQVFGGAARRHGLPIVYVNQVGGQDQIVYDGASFAAEPAGGVVFEARRFAEDICTLQLSADGRFSLGDGTAPAPVPQQGLPTMEFYRQQIVLGLADYARRCGFTQAVVGSSGGIDSALTLALAAQALGPENVVGITMPSRFSSSGSVDDSVQLCRNLGVALHTHPIAELVAGYARQFEASFAQPLAGLPLENLQARIRGTTLMEYSNAFGHLLLTTGNKSEISVGYCTLYGDTNGGLGLIGDLYKTEVFALARHVNAQAGRELIPQAIIDKEPSAELAPGQRDVDSLPPYPVLDEILKLLIEGEGLAQDEHAAARAFVQRLEQDEAGRALVQRVRLLVARSEYKRRQAPPILRVRAKAFGNGRQMPIAAVYR</sequence>
<protein>
    <recommendedName>
        <fullName evidence="7 8">Glutamine-dependent NAD(+) synthetase</fullName>
        <ecNumber evidence="7 8">6.3.5.1</ecNumber>
    </recommendedName>
    <alternativeName>
        <fullName evidence="7 8">NAD(+) synthase [glutamine-hydrolyzing]</fullName>
    </alternativeName>
</protein>
<feature type="binding site" evidence="7">
    <location>
        <position position="185"/>
    </location>
    <ligand>
        <name>L-glutamine</name>
        <dbReference type="ChEBI" id="CHEBI:58359"/>
    </ligand>
</feature>
<comment type="catalytic activity">
    <reaction evidence="7 8">
        <text>deamido-NAD(+) + L-glutamine + ATP + H2O = L-glutamate + AMP + diphosphate + NAD(+) + H(+)</text>
        <dbReference type="Rhea" id="RHEA:24384"/>
        <dbReference type="ChEBI" id="CHEBI:15377"/>
        <dbReference type="ChEBI" id="CHEBI:15378"/>
        <dbReference type="ChEBI" id="CHEBI:29985"/>
        <dbReference type="ChEBI" id="CHEBI:30616"/>
        <dbReference type="ChEBI" id="CHEBI:33019"/>
        <dbReference type="ChEBI" id="CHEBI:57540"/>
        <dbReference type="ChEBI" id="CHEBI:58359"/>
        <dbReference type="ChEBI" id="CHEBI:58437"/>
        <dbReference type="ChEBI" id="CHEBI:456215"/>
        <dbReference type="EC" id="6.3.5.1"/>
    </reaction>
</comment>
<dbReference type="OrthoDB" id="8817375at2"/>
<feature type="binding site" evidence="7">
    <location>
        <position position="121"/>
    </location>
    <ligand>
        <name>L-glutamine</name>
        <dbReference type="ChEBI" id="CHEBI:58359"/>
    </ligand>
</feature>
<keyword evidence="4 7" id="KW-0547">Nucleotide-binding</keyword>
<feature type="active site" description="Proton acceptor; for glutaminase activity" evidence="7">
    <location>
        <position position="42"/>
    </location>
</feature>
<dbReference type="Pfam" id="PF00795">
    <property type="entry name" value="CN_hydrolase"/>
    <property type="match status" value="1"/>
</dbReference>
<gene>
    <name evidence="7" type="primary">nadE</name>
    <name evidence="11" type="ORF">SAMN04489711_11273</name>
</gene>
<feature type="domain" description="CN hydrolase" evidence="10">
    <location>
        <begin position="2"/>
        <end position="255"/>
    </location>
</feature>
<dbReference type="NCBIfam" id="TIGR00552">
    <property type="entry name" value="nadE"/>
    <property type="match status" value="1"/>
</dbReference>
<evidence type="ECO:0000256" key="1">
    <source>
        <dbReference type="ARBA" id="ARBA00005188"/>
    </source>
</evidence>
<dbReference type="PROSITE" id="PS50263">
    <property type="entry name" value="CN_HYDROLASE"/>
    <property type="match status" value="1"/>
</dbReference>
<keyword evidence="12" id="KW-1185">Reference proteome</keyword>
<dbReference type="Proteomes" id="UP000199119">
    <property type="component" value="Unassembled WGS sequence"/>
</dbReference>
<comment type="caution">
    <text evidence="7">Lacks conserved residue(s) required for the propagation of feature annotation.</text>
</comment>
<dbReference type="EMBL" id="FONX01000012">
    <property type="protein sequence ID" value="SFF09485.1"/>
    <property type="molecule type" value="Genomic_DNA"/>
</dbReference>
<organism evidence="11 12">
    <name type="scientific">Paracidovorax wautersii</name>
    <dbReference type="NCBI Taxonomy" id="1177982"/>
    <lineage>
        <taxon>Bacteria</taxon>
        <taxon>Pseudomonadati</taxon>
        <taxon>Pseudomonadota</taxon>
        <taxon>Betaproteobacteria</taxon>
        <taxon>Burkholderiales</taxon>
        <taxon>Comamonadaceae</taxon>
        <taxon>Paracidovorax</taxon>
    </lineage>
</organism>
<dbReference type="InterPro" id="IPR036526">
    <property type="entry name" value="C-N_Hydrolase_sf"/>
</dbReference>
<dbReference type="GO" id="GO:0008795">
    <property type="term" value="F:NAD+ synthase activity"/>
    <property type="evidence" value="ECO:0007669"/>
    <property type="project" value="UniProtKB-UniRule"/>
</dbReference>
<feature type="binding site" evidence="7">
    <location>
        <position position="387"/>
    </location>
    <ligand>
        <name>deamido-NAD(+)</name>
        <dbReference type="ChEBI" id="CHEBI:58437"/>
        <note>ligand shared between two neighboring subunits</note>
    </ligand>
</feature>
<dbReference type="PANTHER" id="PTHR23090">
    <property type="entry name" value="NH 3 /GLUTAMINE-DEPENDENT NAD + SYNTHETASE"/>
    <property type="match status" value="1"/>
</dbReference>
<comment type="similarity">
    <text evidence="9">Belongs to the NAD synthetase family.</text>
</comment>
<keyword evidence="3 7" id="KW-0436">Ligase</keyword>
<keyword evidence="6 7" id="KW-0520">NAD</keyword>